<organism evidence="3 4">
    <name type="scientific">Nocardioides bigeumensis</name>
    <dbReference type="NCBI Taxonomy" id="433657"/>
    <lineage>
        <taxon>Bacteria</taxon>
        <taxon>Bacillati</taxon>
        <taxon>Actinomycetota</taxon>
        <taxon>Actinomycetes</taxon>
        <taxon>Propionibacteriales</taxon>
        <taxon>Nocardioidaceae</taxon>
        <taxon>Nocardioides</taxon>
    </lineage>
</organism>
<dbReference type="PANTHER" id="PTHR43767">
    <property type="entry name" value="LONG-CHAIN-FATTY-ACID--COA LIGASE"/>
    <property type="match status" value="1"/>
</dbReference>
<dbReference type="Pfam" id="PF00501">
    <property type="entry name" value="AMP-binding"/>
    <property type="match status" value="1"/>
</dbReference>
<keyword evidence="1" id="KW-0812">Transmembrane</keyword>
<dbReference type="PANTHER" id="PTHR43767:SF1">
    <property type="entry name" value="NONRIBOSOMAL PEPTIDE SYNTHASE PES1 (EUROFUNG)-RELATED"/>
    <property type="match status" value="1"/>
</dbReference>
<feature type="transmembrane region" description="Helical" evidence="1">
    <location>
        <begin position="787"/>
        <end position="806"/>
    </location>
</feature>
<evidence type="ECO:0000313" key="3">
    <source>
        <dbReference type="EMBL" id="GAA2127261.1"/>
    </source>
</evidence>
<evidence type="ECO:0000313" key="4">
    <source>
        <dbReference type="Proteomes" id="UP001500575"/>
    </source>
</evidence>
<keyword evidence="1" id="KW-1133">Transmembrane helix</keyword>
<feature type="transmembrane region" description="Helical" evidence="1">
    <location>
        <begin position="658"/>
        <end position="679"/>
    </location>
</feature>
<dbReference type="SUPFAM" id="SSF56801">
    <property type="entry name" value="Acetyl-CoA synthetase-like"/>
    <property type="match status" value="1"/>
</dbReference>
<accession>A0ABP5K8B8</accession>
<evidence type="ECO:0000256" key="1">
    <source>
        <dbReference type="SAM" id="Phobius"/>
    </source>
</evidence>
<dbReference type="InterPro" id="IPR050237">
    <property type="entry name" value="ATP-dep_AMP-bd_enzyme"/>
</dbReference>
<feature type="transmembrane region" description="Helical" evidence="1">
    <location>
        <begin position="812"/>
        <end position="832"/>
    </location>
</feature>
<proteinExistence type="predicted"/>
<keyword evidence="4" id="KW-1185">Reference proteome</keyword>
<dbReference type="RefSeq" id="WP_344304234.1">
    <property type="nucleotide sequence ID" value="NZ_BAAAQQ010000012.1"/>
</dbReference>
<gene>
    <name evidence="3" type="ORF">GCM10009843_26490</name>
</gene>
<feature type="transmembrane region" description="Helical" evidence="1">
    <location>
        <begin position="584"/>
        <end position="604"/>
    </location>
</feature>
<dbReference type="InterPro" id="IPR042099">
    <property type="entry name" value="ANL_N_sf"/>
</dbReference>
<feature type="transmembrane region" description="Helical" evidence="1">
    <location>
        <begin position="762"/>
        <end position="780"/>
    </location>
</feature>
<comment type="caution">
    <text evidence="3">The sequence shown here is derived from an EMBL/GenBank/DDBJ whole genome shotgun (WGS) entry which is preliminary data.</text>
</comment>
<keyword evidence="1" id="KW-0472">Membrane</keyword>
<reference evidence="4" key="1">
    <citation type="journal article" date="2019" name="Int. J. Syst. Evol. Microbiol.">
        <title>The Global Catalogue of Microorganisms (GCM) 10K type strain sequencing project: providing services to taxonomists for standard genome sequencing and annotation.</title>
        <authorList>
            <consortium name="The Broad Institute Genomics Platform"/>
            <consortium name="The Broad Institute Genome Sequencing Center for Infectious Disease"/>
            <person name="Wu L."/>
            <person name="Ma J."/>
        </authorList>
    </citation>
    <scope>NUCLEOTIDE SEQUENCE [LARGE SCALE GENOMIC DNA]</scope>
    <source>
        <strain evidence="4">JCM 16021</strain>
    </source>
</reference>
<sequence>MTLLHGAPTERPRVLSRGVRLVEHLRGFGTALALVGPDGVRLTYAQLAERVEQEAATYAGARRLVLLGGRADLPGVVAYLGALAADQVVLVAGEATLDGLAAAYDPDVVVGASGRRDVRSEPAHELHPDLALLLSTSGSTGSPKLVRLSAESLVANAAAIVEALGIRPTDVAALTLPLHYCYGLSVLHAHLMAGAALLLTEHSVVDDGLWREVREHGVTTIPGVPHTFELLERSGFADRDVPSLRYLTQAGGRMAPDRVRRFAELGERKGFDLVVMYGQTEATARIAVLPPDRTIGAPGAIGLPVPGGSLSVRPLPDDEAAVEPGVGELVYAGPNVMLGYAEHPDDLALGRTVEALATGDLGRLRPDGLWEVVGRRGRVAKVLGLRIDLDRAERLLAASGLVAVVADGGDRLVLGVVDQAGRVDRARVLALAGGVLGLPPTALALVVVAELPRLASGKVDAGALVVMSGPAVESVEPAYAGVSVDDVAGLYSAALGRRAGPADTFVSLGGDSLSYVEVSLGLERLLGHLPVEWPTATVASLAADHHVPERRWGRLVEANVVLRAFAIVSIVGSHANLFTLLGGAHLLLAVAGFNLARFQLTAAARTERVRHLLRSAMRIAVPSIVVIATVSLWTDGIGLRQAMLVNGITTRNWSEPGWYYWFVEAAVYLVLLVAALAAVPAFDRLERRHPFWLPFALATAALVTRYGIVGVPGDNLHRAHVVFWLFALGWATARASRRSHRVLLSVMALATVPGFFDEGARDAYVAAGLLALIWVPALRLPTPVVRVLGLVAAASLWIYLLHWQVYPHLEHQVPWLATVLSLAVGVAAWWLVERTSKRMGTWFGNP</sequence>
<feature type="transmembrane region" description="Helical" evidence="1">
    <location>
        <begin position="691"/>
        <end position="709"/>
    </location>
</feature>
<dbReference type="Gene3D" id="3.40.50.12780">
    <property type="entry name" value="N-terminal domain of ligase-like"/>
    <property type="match status" value="1"/>
</dbReference>
<evidence type="ECO:0000259" key="2">
    <source>
        <dbReference type="Pfam" id="PF00501"/>
    </source>
</evidence>
<dbReference type="InterPro" id="IPR000873">
    <property type="entry name" value="AMP-dep_synth/lig_dom"/>
</dbReference>
<name>A0ABP5K8B8_9ACTN</name>
<dbReference type="Proteomes" id="UP001500575">
    <property type="component" value="Unassembled WGS sequence"/>
</dbReference>
<feature type="domain" description="AMP-dependent synthetase/ligase" evidence="2">
    <location>
        <begin position="119"/>
        <end position="340"/>
    </location>
</feature>
<feature type="transmembrane region" description="Helical" evidence="1">
    <location>
        <begin position="616"/>
        <end position="638"/>
    </location>
</feature>
<dbReference type="EMBL" id="BAAAQQ010000012">
    <property type="protein sequence ID" value="GAA2127261.1"/>
    <property type="molecule type" value="Genomic_DNA"/>
</dbReference>
<protein>
    <submittedName>
        <fullName evidence="3">AMP-binding protein</fullName>
    </submittedName>
</protein>